<protein>
    <submittedName>
        <fullName evidence="1">ATP-binding protein</fullName>
    </submittedName>
</protein>
<dbReference type="InterPro" id="IPR027417">
    <property type="entry name" value="P-loop_NTPase"/>
</dbReference>
<evidence type="ECO:0000313" key="2">
    <source>
        <dbReference type="Proteomes" id="UP001141950"/>
    </source>
</evidence>
<reference evidence="1" key="1">
    <citation type="submission" date="2022-08" db="EMBL/GenBank/DDBJ databases">
        <title>The genomic sequence of strain Paenibacillus sp. SCIV0701.</title>
        <authorList>
            <person name="Zhao H."/>
        </authorList>
    </citation>
    <scope>NUCLEOTIDE SEQUENCE</scope>
    <source>
        <strain evidence="1">SCIV0701</strain>
    </source>
</reference>
<comment type="caution">
    <text evidence="1">The sequence shown here is derived from an EMBL/GenBank/DDBJ whole genome shotgun (WGS) entry which is preliminary data.</text>
</comment>
<keyword evidence="2" id="KW-1185">Reference proteome</keyword>
<dbReference type="Gene3D" id="3.40.50.300">
    <property type="entry name" value="P-loop containing nucleotide triphosphate hydrolases"/>
    <property type="match status" value="1"/>
</dbReference>
<name>A0A9X2MMF3_9BACL</name>
<gene>
    <name evidence="1" type="ORF">NQZ67_05585</name>
</gene>
<keyword evidence="1" id="KW-0067">ATP-binding</keyword>
<dbReference type="SUPFAM" id="SSF52540">
    <property type="entry name" value="P-loop containing nucleoside triphosphate hydrolases"/>
    <property type="match status" value="1"/>
</dbReference>
<evidence type="ECO:0000313" key="1">
    <source>
        <dbReference type="EMBL" id="MCR2803351.1"/>
    </source>
</evidence>
<keyword evidence="1" id="KW-0547">Nucleotide-binding</keyword>
<dbReference type="GO" id="GO:0005524">
    <property type="term" value="F:ATP binding"/>
    <property type="evidence" value="ECO:0007669"/>
    <property type="project" value="UniProtKB-KW"/>
</dbReference>
<proteinExistence type="predicted"/>
<dbReference type="AlphaFoldDB" id="A0A9X2MMF3"/>
<dbReference type="Proteomes" id="UP001141950">
    <property type="component" value="Unassembled WGS sequence"/>
</dbReference>
<dbReference type="RefSeq" id="WP_257443563.1">
    <property type="nucleotide sequence ID" value="NZ_JANIPJ010000003.1"/>
</dbReference>
<organism evidence="1 2">
    <name type="scientific">Paenibacillus soyae</name>
    <dbReference type="NCBI Taxonomy" id="2969249"/>
    <lineage>
        <taxon>Bacteria</taxon>
        <taxon>Bacillati</taxon>
        <taxon>Bacillota</taxon>
        <taxon>Bacilli</taxon>
        <taxon>Bacillales</taxon>
        <taxon>Paenibacillaceae</taxon>
        <taxon>Paenibacillus</taxon>
    </lineage>
</organism>
<dbReference type="EMBL" id="JANIPJ010000003">
    <property type="protein sequence ID" value="MCR2803351.1"/>
    <property type="molecule type" value="Genomic_DNA"/>
</dbReference>
<accession>A0A9X2MMF3</accession>
<sequence>MSASEKLSNAQRTLFVGRSEELEALRRYAAGDEPWQWLHIYGQGGMGKSALLRQFRMECANAGMRVGYLDGSRAVRQAEETFGQLEEAFLVRSGSAGPGESGSRSNADNHAPILLVDELDQLRPIEHRFLQWLETLREPVRVVSACRHSLTGGWLRSSWAARAHSLRLRELNPSDVGRYAQERGLVDEQVHAHLYRFSGGVPLAMTLTAESMLRNDNPGIPERGDRFQLLSTLMADLLRGYSPAIHRLLEAASVYRCFNEERLAAILNEPSGSDEFRAFAGLPFLSLTEDGWMLHDAVRAWALEDLTMRKPVAYEQMRRKALKQLQLEEQLNPSQRSKLQLDKMSLHEQPVVRAICASGHLDEVELRMCREADVAAVQELYIRFHRHSFADLSADPPMVSLLRSLWQAEPSSFITLWKQDRMIAFFSKIPLRGKTLALLQTEPLLLPFFSAWKPIPNAYLFSLIGIEPDLESKTRGYIITALINHFSRSEWILDFTCLQEWFPVFELCGFERLPWADAATEDGIEFRAFALDLRQEDFVTKMDRAVNRSMAESASNVPADEEAIPSLRLLLKNWHALPRKSELSQMYARLFPHRTASPESDGNMGYAAQKALSEAIQRLCQGYEREELYGKLLHDTYLEKIRPAERIAKKWNMSPATYYRYLNLALEQLFQDLTRGQ</sequence>